<dbReference type="InterPro" id="IPR036249">
    <property type="entry name" value="Thioredoxin-like_sf"/>
</dbReference>
<organism evidence="1 2">
    <name type="scientific">Leucobacter albus</name>
    <dbReference type="NCBI Taxonomy" id="272210"/>
    <lineage>
        <taxon>Bacteria</taxon>
        <taxon>Bacillati</taxon>
        <taxon>Actinomycetota</taxon>
        <taxon>Actinomycetes</taxon>
        <taxon>Micrococcales</taxon>
        <taxon>Microbacteriaceae</taxon>
        <taxon>Leucobacter</taxon>
    </lineage>
</organism>
<comment type="caution">
    <text evidence="1">The sequence shown here is derived from an EMBL/GenBank/DDBJ whole genome shotgun (WGS) entry which is preliminary data.</text>
</comment>
<gene>
    <name evidence="1" type="ORF">ACFQ3U_05430</name>
</gene>
<evidence type="ECO:0000313" key="2">
    <source>
        <dbReference type="Proteomes" id="UP001597181"/>
    </source>
</evidence>
<accession>A0ABW3TPG9</accession>
<sequence>MEPVRITLIGKPGCHLCDDAREVVEGVRAKLAAESVATELVELNILEDEALARLHSEDIPVVRIGEKRHAIWRVDPDKFEAAVRRAAGCARKTFWRR</sequence>
<dbReference type="Pfam" id="PF05768">
    <property type="entry name" value="Glrx-like"/>
    <property type="match status" value="1"/>
</dbReference>
<proteinExistence type="predicted"/>
<dbReference type="InterPro" id="IPR008554">
    <property type="entry name" value="Glutaredoxin-like"/>
</dbReference>
<evidence type="ECO:0000313" key="1">
    <source>
        <dbReference type="EMBL" id="MFD1201333.1"/>
    </source>
</evidence>
<dbReference type="EMBL" id="JBHTLY010000002">
    <property type="protein sequence ID" value="MFD1201333.1"/>
    <property type="molecule type" value="Genomic_DNA"/>
</dbReference>
<dbReference type="SUPFAM" id="SSF52833">
    <property type="entry name" value="Thioredoxin-like"/>
    <property type="match status" value="1"/>
</dbReference>
<name>A0ABW3TPG9_9MICO</name>
<keyword evidence="2" id="KW-1185">Reference proteome</keyword>
<dbReference type="Proteomes" id="UP001597181">
    <property type="component" value="Unassembled WGS sequence"/>
</dbReference>
<dbReference type="Gene3D" id="3.40.30.10">
    <property type="entry name" value="Glutaredoxin"/>
    <property type="match status" value="1"/>
</dbReference>
<protein>
    <submittedName>
        <fullName evidence="1">Glutaredoxin family protein</fullName>
    </submittedName>
</protein>
<reference evidence="2" key="1">
    <citation type="journal article" date="2019" name="Int. J. Syst. Evol. Microbiol.">
        <title>The Global Catalogue of Microorganisms (GCM) 10K type strain sequencing project: providing services to taxonomists for standard genome sequencing and annotation.</title>
        <authorList>
            <consortium name="The Broad Institute Genomics Platform"/>
            <consortium name="The Broad Institute Genome Sequencing Center for Infectious Disease"/>
            <person name="Wu L."/>
            <person name="Ma J."/>
        </authorList>
    </citation>
    <scope>NUCLEOTIDE SEQUENCE [LARGE SCALE GENOMIC DNA]</scope>
    <source>
        <strain evidence="2">CCUG 50213</strain>
    </source>
</reference>
<dbReference type="RefSeq" id="WP_343957431.1">
    <property type="nucleotide sequence ID" value="NZ_BAAAKZ010000001.1"/>
</dbReference>